<dbReference type="InterPro" id="IPR016181">
    <property type="entry name" value="Acyl_CoA_acyltransferase"/>
</dbReference>
<evidence type="ECO:0008006" key="3">
    <source>
        <dbReference type="Google" id="ProtNLM"/>
    </source>
</evidence>
<dbReference type="Gene3D" id="3.40.630.30">
    <property type="match status" value="1"/>
</dbReference>
<evidence type="ECO:0000313" key="2">
    <source>
        <dbReference type="Proteomes" id="UP001295463"/>
    </source>
</evidence>
<dbReference type="EMBL" id="OW150024">
    <property type="protein sequence ID" value="CAH2031353.1"/>
    <property type="molecule type" value="Genomic_DNA"/>
</dbReference>
<organism evidence="1 2">
    <name type="scientific">Trichlorobacter ammonificans</name>
    <dbReference type="NCBI Taxonomy" id="2916410"/>
    <lineage>
        <taxon>Bacteria</taxon>
        <taxon>Pseudomonadati</taxon>
        <taxon>Thermodesulfobacteriota</taxon>
        <taxon>Desulfuromonadia</taxon>
        <taxon>Geobacterales</taxon>
        <taxon>Geobacteraceae</taxon>
        <taxon>Trichlorobacter</taxon>
    </lineage>
</organism>
<proteinExistence type="predicted"/>
<dbReference type="SUPFAM" id="SSF55729">
    <property type="entry name" value="Acyl-CoA N-acyltransferases (Nat)"/>
    <property type="match status" value="1"/>
</dbReference>
<gene>
    <name evidence="1" type="ORF">GEAMG1_1523</name>
</gene>
<dbReference type="RefSeq" id="WP_305732182.1">
    <property type="nucleotide sequence ID" value="NZ_OW150024.1"/>
</dbReference>
<accession>A0ABM9D813</accession>
<sequence>MNGFCHPDYAGSLAEFGTPRHLPASGGWLLERPIAGSDYRDAMGCYPLFVCRDWGGLAADLEPLRHELVSLALVTDPFGQYDEALLHGCFDVVMPFKPHFVADLSQSITTIVSSHHRYYVRKALKNVSIDICKEPIRYLDEWTELYGNLSRKFNVRGIRAFSRDSFKKQLSIPGAVLFRALYQGTAVAAHLVIVQDDICYGHLVGSSELDQQLLAAYALYWSEIEYFSGRARWFDWGAGAGVAAADNGLTRFKKGWATETRMTWFCGKTCNPQRYAEMVQAAGSPATGYFPAYRAGEFG</sequence>
<reference evidence="1 2" key="1">
    <citation type="submission" date="2022-03" db="EMBL/GenBank/DDBJ databases">
        <authorList>
            <person name="Koch H."/>
        </authorList>
    </citation>
    <scope>NUCLEOTIDE SEQUENCE [LARGE SCALE GENOMIC DNA]</scope>
    <source>
        <strain evidence="1 2">G1</strain>
    </source>
</reference>
<name>A0ABM9D813_9BACT</name>
<keyword evidence="2" id="KW-1185">Reference proteome</keyword>
<protein>
    <recommendedName>
        <fullName evidence="3">BioF2-like acetyltransferase domain-containing protein</fullName>
    </recommendedName>
</protein>
<evidence type="ECO:0000313" key="1">
    <source>
        <dbReference type="EMBL" id="CAH2031353.1"/>
    </source>
</evidence>
<dbReference type="Proteomes" id="UP001295463">
    <property type="component" value="Chromosome"/>
</dbReference>